<protein>
    <recommendedName>
        <fullName evidence="3">BAR domain-containing protein</fullName>
    </recommendedName>
</protein>
<dbReference type="GO" id="GO:0060271">
    <property type="term" value="P:cilium assembly"/>
    <property type="evidence" value="ECO:0007669"/>
    <property type="project" value="TreeGrafter"/>
</dbReference>
<sequence length="321" mass="36625">MNIMRTNRPESLICEQQAKLVQERILSVETNVAELCSTFSLFSRKAARLRDANDEIANVLASIAEGEVINKSMKSGLNEVANKLNLIGDFRDQGVQLLDKRVVEVFAGYDGICRRAKEDLKVIFNARDKELSRQRQLDRLRERNPHNRHQITKAETELIKAKSEVSRNQKALEEQIDLFEKRKLKDIKTALLDFIKIELALHAKAVELYTQAYNSMSEVDEEQDLEELRNAMASDLARLDTVKRTSFRSSSLQSIANIFTTPQKFQRHEGLPTTSMDELTVAATSERDLESRIVSLRDDSDLDEQSSPFTAAASQRHSYHK</sequence>
<gene>
    <name evidence="2" type="ORF">g.11291</name>
</gene>
<dbReference type="AlphaFoldDB" id="A0A1B6ESM4"/>
<feature type="region of interest" description="Disordered" evidence="1">
    <location>
        <begin position="296"/>
        <end position="321"/>
    </location>
</feature>
<reference evidence="2" key="1">
    <citation type="submission" date="2015-11" db="EMBL/GenBank/DDBJ databases">
        <title>De novo transcriptome assembly of four potential Pierce s Disease insect vectors from Arizona vineyards.</title>
        <authorList>
            <person name="Tassone E.E."/>
        </authorList>
    </citation>
    <scope>NUCLEOTIDE SEQUENCE</scope>
</reference>
<organism evidence="2">
    <name type="scientific">Cuerna arida</name>
    <dbReference type="NCBI Taxonomy" id="1464854"/>
    <lineage>
        <taxon>Eukaryota</taxon>
        <taxon>Metazoa</taxon>
        <taxon>Ecdysozoa</taxon>
        <taxon>Arthropoda</taxon>
        <taxon>Hexapoda</taxon>
        <taxon>Insecta</taxon>
        <taxon>Pterygota</taxon>
        <taxon>Neoptera</taxon>
        <taxon>Paraneoptera</taxon>
        <taxon>Hemiptera</taxon>
        <taxon>Auchenorrhyncha</taxon>
        <taxon>Membracoidea</taxon>
        <taxon>Cicadellidae</taxon>
        <taxon>Cicadellinae</taxon>
        <taxon>Proconiini</taxon>
        <taxon>Cuerna</taxon>
    </lineage>
</organism>
<evidence type="ECO:0000256" key="1">
    <source>
        <dbReference type="SAM" id="MobiDB-lite"/>
    </source>
</evidence>
<evidence type="ECO:0008006" key="3">
    <source>
        <dbReference type="Google" id="ProtNLM"/>
    </source>
</evidence>
<dbReference type="PANTHER" id="PTHR21223:SF2">
    <property type="entry name" value="CBY1-INTERACTING BAR DOMAIN-CONTAINING PROTEIN HOMOLOG"/>
    <property type="match status" value="1"/>
</dbReference>
<dbReference type="GO" id="GO:0036064">
    <property type="term" value="C:ciliary basal body"/>
    <property type="evidence" value="ECO:0007669"/>
    <property type="project" value="TreeGrafter"/>
</dbReference>
<dbReference type="Pfam" id="PF06730">
    <property type="entry name" value="FAM92"/>
    <property type="match status" value="1"/>
</dbReference>
<dbReference type="GO" id="GO:0035869">
    <property type="term" value="C:ciliary transition zone"/>
    <property type="evidence" value="ECO:0007669"/>
    <property type="project" value="TreeGrafter"/>
</dbReference>
<dbReference type="InterPro" id="IPR009602">
    <property type="entry name" value="CBAR/FAM92"/>
</dbReference>
<dbReference type="Gene3D" id="1.20.1270.60">
    <property type="entry name" value="Arfaptin homology (AH) domain/BAR domain"/>
    <property type="match status" value="1"/>
</dbReference>
<dbReference type="EMBL" id="GECZ01028764">
    <property type="protein sequence ID" value="JAS41005.1"/>
    <property type="molecule type" value="Transcribed_RNA"/>
</dbReference>
<dbReference type="PANTHER" id="PTHR21223">
    <property type="entry name" value="CBY1-INTERACTING BAR DOMAIN-CONTAINING PROTEIN HOMOLOG"/>
    <property type="match status" value="1"/>
</dbReference>
<feature type="compositionally biased region" description="Polar residues" evidence="1">
    <location>
        <begin position="305"/>
        <end position="321"/>
    </location>
</feature>
<proteinExistence type="predicted"/>
<name>A0A1B6ESM4_9HEMI</name>
<dbReference type="InterPro" id="IPR027267">
    <property type="entry name" value="AH/BAR_dom_sf"/>
</dbReference>
<accession>A0A1B6ESM4</accession>
<evidence type="ECO:0000313" key="2">
    <source>
        <dbReference type="EMBL" id="JAS41005.1"/>
    </source>
</evidence>
<dbReference type="SUPFAM" id="SSF103657">
    <property type="entry name" value="BAR/IMD domain-like"/>
    <property type="match status" value="1"/>
</dbReference>